<sequence length="72" mass="8148">MLPTEAVGASMDDIERIIYEDEEFTVIVDESFPCWEWFIYRGQDAIQNGVSLTERSACEAGLKILAYLQGRG</sequence>
<name>A0ABP8F6S3_9MYCO</name>
<accession>A0ABP8F6S3</accession>
<dbReference type="Proteomes" id="UP001501417">
    <property type="component" value="Unassembled WGS sequence"/>
</dbReference>
<comment type="caution">
    <text evidence="1">The sequence shown here is derived from an EMBL/GenBank/DDBJ whole genome shotgun (WGS) entry which is preliminary data.</text>
</comment>
<keyword evidence="2" id="KW-1185">Reference proteome</keyword>
<gene>
    <name evidence="1" type="ORF">GCM10023161_47600</name>
</gene>
<evidence type="ECO:0000313" key="2">
    <source>
        <dbReference type="Proteomes" id="UP001501417"/>
    </source>
</evidence>
<protein>
    <submittedName>
        <fullName evidence="1">Uncharacterized protein</fullName>
    </submittedName>
</protein>
<dbReference type="EMBL" id="BAABGF010000052">
    <property type="protein sequence ID" value="GAA4296376.1"/>
    <property type="molecule type" value="Genomic_DNA"/>
</dbReference>
<reference evidence="2" key="1">
    <citation type="journal article" date="2019" name="Int. J. Syst. Evol. Microbiol.">
        <title>The Global Catalogue of Microorganisms (GCM) 10K type strain sequencing project: providing services to taxonomists for standard genome sequencing and annotation.</title>
        <authorList>
            <consortium name="The Broad Institute Genomics Platform"/>
            <consortium name="The Broad Institute Genome Sequencing Center for Infectious Disease"/>
            <person name="Wu L."/>
            <person name="Ma J."/>
        </authorList>
    </citation>
    <scope>NUCLEOTIDE SEQUENCE [LARGE SCALE GENOMIC DNA]</scope>
    <source>
        <strain evidence="2">JCM 17782</strain>
    </source>
</reference>
<evidence type="ECO:0000313" key="1">
    <source>
        <dbReference type="EMBL" id="GAA4296376.1"/>
    </source>
</evidence>
<organism evidence="1 2">
    <name type="scientific">Mycobacterium paraffinicum</name>
    <dbReference type="NCBI Taxonomy" id="53378"/>
    <lineage>
        <taxon>Bacteria</taxon>
        <taxon>Bacillati</taxon>
        <taxon>Actinomycetota</taxon>
        <taxon>Actinomycetes</taxon>
        <taxon>Mycobacteriales</taxon>
        <taxon>Mycobacteriaceae</taxon>
        <taxon>Mycobacterium</taxon>
    </lineage>
</organism>
<proteinExistence type="predicted"/>